<feature type="signal peptide" evidence="4">
    <location>
        <begin position="1"/>
        <end position="20"/>
    </location>
</feature>
<keyword evidence="3" id="KW-0812">Transmembrane</keyword>
<evidence type="ECO:0000313" key="7">
    <source>
        <dbReference type="Proteomes" id="UP001233271"/>
    </source>
</evidence>
<dbReference type="GO" id="GO:0005783">
    <property type="term" value="C:endoplasmic reticulum"/>
    <property type="evidence" value="ECO:0007669"/>
    <property type="project" value="TreeGrafter"/>
</dbReference>
<dbReference type="PROSITE" id="PS50076">
    <property type="entry name" value="DNAJ_2"/>
    <property type="match status" value="1"/>
</dbReference>
<feature type="transmembrane region" description="Helical" evidence="3">
    <location>
        <begin position="47"/>
        <end position="64"/>
    </location>
</feature>
<keyword evidence="3" id="KW-1133">Transmembrane helix</keyword>
<dbReference type="Gene3D" id="1.10.287.110">
    <property type="entry name" value="DnaJ domain"/>
    <property type="match status" value="1"/>
</dbReference>
<name>A0AA48L813_9TREE</name>
<dbReference type="InterPro" id="IPR051948">
    <property type="entry name" value="Hsp70_co-chaperone_J-domain"/>
</dbReference>
<dbReference type="AlphaFoldDB" id="A0AA48L813"/>
<dbReference type="GO" id="GO:0051087">
    <property type="term" value="F:protein-folding chaperone binding"/>
    <property type="evidence" value="ECO:0007669"/>
    <property type="project" value="TreeGrafter"/>
</dbReference>
<feature type="region of interest" description="Disordered" evidence="2">
    <location>
        <begin position="352"/>
        <end position="399"/>
    </location>
</feature>
<dbReference type="Pfam" id="PF00226">
    <property type="entry name" value="DnaJ"/>
    <property type="match status" value="1"/>
</dbReference>
<dbReference type="GeneID" id="85497466"/>
<evidence type="ECO:0000256" key="3">
    <source>
        <dbReference type="SAM" id="Phobius"/>
    </source>
</evidence>
<keyword evidence="4" id="KW-0732">Signal</keyword>
<keyword evidence="1" id="KW-0143">Chaperone</keyword>
<dbReference type="GO" id="GO:0036503">
    <property type="term" value="P:ERAD pathway"/>
    <property type="evidence" value="ECO:0007669"/>
    <property type="project" value="TreeGrafter"/>
</dbReference>
<dbReference type="Proteomes" id="UP001233271">
    <property type="component" value="Chromosome 6"/>
</dbReference>
<dbReference type="PANTHER" id="PTHR44360">
    <property type="entry name" value="DNAJ HOMOLOG SUBFAMILY B MEMBER 9"/>
    <property type="match status" value="1"/>
</dbReference>
<dbReference type="InterPro" id="IPR001623">
    <property type="entry name" value="DnaJ_domain"/>
</dbReference>
<evidence type="ECO:0000256" key="1">
    <source>
        <dbReference type="ARBA" id="ARBA00023186"/>
    </source>
</evidence>
<dbReference type="EMBL" id="AP028217">
    <property type="protein sequence ID" value="BEI93596.1"/>
    <property type="molecule type" value="Genomic_DNA"/>
</dbReference>
<reference evidence="6" key="1">
    <citation type="journal article" date="2023" name="BMC Genomics">
        <title>Chromosome-level genome assemblies of Cutaneotrichosporon spp. (Trichosporonales, Basidiomycota) reveal imbalanced evolution between nucleotide sequences and chromosome synteny.</title>
        <authorList>
            <person name="Kobayashi Y."/>
            <person name="Kayamori A."/>
            <person name="Aoki K."/>
            <person name="Shiwa Y."/>
            <person name="Matsutani M."/>
            <person name="Fujita N."/>
            <person name="Sugita T."/>
            <person name="Iwasaki W."/>
            <person name="Tanaka N."/>
            <person name="Takashima M."/>
        </authorList>
    </citation>
    <scope>NUCLEOTIDE SEQUENCE</scope>
    <source>
        <strain evidence="6">HIS019</strain>
    </source>
</reference>
<feature type="domain" description="J" evidence="5">
    <location>
        <begin position="74"/>
        <end position="141"/>
    </location>
</feature>
<organism evidence="6 7">
    <name type="scientific">Cutaneotrichosporon cavernicola</name>
    <dbReference type="NCBI Taxonomy" id="279322"/>
    <lineage>
        <taxon>Eukaryota</taxon>
        <taxon>Fungi</taxon>
        <taxon>Dikarya</taxon>
        <taxon>Basidiomycota</taxon>
        <taxon>Agaricomycotina</taxon>
        <taxon>Tremellomycetes</taxon>
        <taxon>Trichosporonales</taxon>
        <taxon>Trichosporonaceae</taxon>
        <taxon>Cutaneotrichosporon</taxon>
    </lineage>
</organism>
<protein>
    <recommendedName>
        <fullName evidence="5">J domain-containing protein</fullName>
    </recommendedName>
</protein>
<evidence type="ECO:0000256" key="2">
    <source>
        <dbReference type="SAM" id="MobiDB-lite"/>
    </source>
</evidence>
<sequence length="480" mass="51494">MSEYAAPLLWSFLPAQLTAALLPTLCGLAPGLLPPSPPGTPGYARNFRRVITALVLGWLAYAFITDRPDEKGGDWYDLLGVPVRVGEDGLKKAFRGLSRKLHPDKVGPNPPPEVEARFVAIRAAYEALSDPVRRFAYDRFGPDIAGWQGTKTVRDYMMAGVQRAAGFYVVTVGLLLALGLLGRAREGAYWRLVLVGVLLAAEVSLVLAPTPGADAPLTALPILSHLPSYLSTPLARVLPRRLLDRPAYQYIALLRRLTADAGVAISQLADVWADKPVDDQAALKLAVQLNQTALSTLAEEIGPVLEASNDRTGAEKNLIQRIEDVVLDRGLAAHPLVGPAYTAALDRELKGRGMPLSSTGGDCGEDHHNHDQEGENSDERPDTSGTRARAELGHTTADSITPADLVALGKAMPLPPSPPTTPAPESLGQVVAGDKVKADTAKAKAKRQVKEVEVKVEEVETPKPLRRSARLSRSPGIERE</sequence>
<feature type="chain" id="PRO_5041425187" description="J domain-containing protein" evidence="4">
    <location>
        <begin position="21"/>
        <end position="480"/>
    </location>
</feature>
<feature type="transmembrane region" description="Helical" evidence="3">
    <location>
        <begin position="164"/>
        <end position="182"/>
    </location>
</feature>
<dbReference type="InterPro" id="IPR036869">
    <property type="entry name" value="J_dom_sf"/>
</dbReference>
<keyword evidence="7" id="KW-1185">Reference proteome</keyword>
<evidence type="ECO:0000259" key="5">
    <source>
        <dbReference type="PROSITE" id="PS50076"/>
    </source>
</evidence>
<dbReference type="PRINTS" id="PR00625">
    <property type="entry name" value="JDOMAIN"/>
</dbReference>
<gene>
    <name evidence="6" type="ORF">CcaverHIS019_0600550</name>
</gene>
<dbReference type="GO" id="GO:0051787">
    <property type="term" value="F:misfolded protein binding"/>
    <property type="evidence" value="ECO:0007669"/>
    <property type="project" value="TreeGrafter"/>
</dbReference>
<accession>A0AA48L813</accession>
<feature type="compositionally biased region" description="Basic and acidic residues" evidence="2">
    <location>
        <begin position="364"/>
        <end position="392"/>
    </location>
</feature>
<dbReference type="RefSeq" id="XP_060458861.1">
    <property type="nucleotide sequence ID" value="XM_060602471.1"/>
</dbReference>
<evidence type="ECO:0000313" key="6">
    <source>
        <dbReference type="EMBL" id="BEI93596.1"/>
    </source>
</evidence>
<dbReference type="KEGG" id="ccac:CcaHIS019_0600550"/>
<feature type="transmembrane region" description="Helical" evidence="3">
    <location>
        <begin position="188"/>
        <end position="208"/>
    </location>
</feature>
<dbReference type="SMART" id="SM00271">
    <property type="entry name" value="DnaJ"/>
    <property type="match status" value="1"/>
</dbReference>
<dbReference type="SUPFAM" id="SSF46565">
    <property type="entry name" value="Chaperone J-domain"/>
    <property type="match status" value="1"/>
</dbReference>
<dbReference type="CDD" id="cd06257">
    <property type="entry name" value="DnaJ"/>
    <property type="match status" value="1"/>
</dbReference>
<evidence type="ECO:0000256" key="4">
    <source>
        <dbReference type="SAM" id="SignalP"/>
    </source>
</evidence>
<keyword evidence="3" id="KW-0472">Membrane</keyword>
<feature type="region of interest" description="Disordered" evidence="2">
    <location>
        <begin position="458"/>
        <end position="480"/>
    </location>
</feature>
<proteinExistence type="predicted"/>
<dbReference type="PANTHER" id="PTHR44360:SF1">
    <property type="entry name" value="DNAJ HOMOLOG SUBFAMILY B MEMBER 9"/>
    <property type="match status" value="1"/>
</dbReference>